<name>A0A8X6KA58_NEPPI</name>
<protein>
    <submittedName>
        <fullName evidence="1">Uncharacterized protein</fullName>
    </submittedName>
</protein>
<proteinExistence type="predicted"/>
<dbReference type="InterPro" id="IPR036691">
    <property type="entry name" value="Endo/exonu/phosph_ase_sf"/>
</dbReference>
<dbReference type="EMBL" id="BMAW01042508">
    <property type="protein sequence ID" value="GFS34587.1"/>
    <property type="molecule type" value="Genomic_DNA"/>
</dbReference>
<evidence type="ECO:0000313" key="1">
    <source>
        <dbReference type="EMBL" id="GFS34587.1"/>
    </source>
</evidence>
<gene>
    <name evidence="1" type="primary">AVEN_4813_1</name>
    <name evidence="1" type="ORF">NPIL_28831</name>
</gene>
<dbReference type="AlphaFoldDB" id="A0A8X6KA58"/>
<evidence type="ECO:0000313" key="2">
    <source>
        <dbReference type="Proteomes" id="UP000887013"/>
    </source>
</evidence>
<dbReference type="Proteomes" id="UP000887013">
    <property type="component" value="Unassembled WGS sequence"/>
</dbReference>
<organism evidence="1 2">
    <name type="scientific">Nephila pilipes</name>
    <name type="common">Giant wood spider</name>
    <name type="synonym">Nephila maculata</name>
    <dbReference type="NCBI Taxonomy" id="299642"/>
    <lineage>
        <taxon>Eukaryota</taxon>
        <taxon>Metazoa</taxon>
        <taxon>Ecdysozoa</taxon>
        <taxon>Arthropoda</taxon>
        <taxon>Chelicerata</taxon>
        <taxon>Arachnida</taxon>
        <taxon>Araneae</taxon>
        <taxon>Araneomorphae</taxon>
        <taxon>Entelegynae</taxon>
        <taxon>Araneoidea</taxon>
        <taxon>Nephilidae</taxon>
        <taxon>Nephila</taxon>
    </lineage>
</organism>
<reference evidence="1" key="1">
    <citation type="submission" date="2020-08" db="EMBL/GenBank/DDBJ databases">
        <title>Multicomponent nature underlies the extraordinary mechanical properties of spider dragline silk.</title>
        <authorList>
            <person name="Kono N."/>
            <person name="Nakamura H."/>
            <person name="Mori M."/>
            <person name="Yoshida Y."/>
            <person name="Ohtoshi R."/>
            <person name="Malay A.D."/>
            <person name="Moran D.A.P."/>
            <person name="Tomita M."/>
            <person name="Numata K."/>
            <person name="Arakawa K."/>
        </authorList>
    </citation>
    <scope>NUCLEOTIDE SEQUENCE</scope>
</reference>
<dbReference type="OrthoDB" id="6430237at2759"/>
<accession>A0A8X6KA58</accession>
<comment type="caution">
    <text evidence="1">The sequence shown here is derived from an EMBL/GenBank/DDBJ whole genome shotgun (WGS) entry which is preliminary data.</text>
</comment>
<sequence length="194" mass="21532">MIKSTRASHAVTWNKSSRNRENEIDTAVEKFAGSILRGSKKLRHWSQDRLLPFDAPILGLTEAAHFLLHMNSLILNLDAASSDAQINQGLARGLGRGPLSPSKLQSPQALKILQCNINGLSTLVTRTKLDQLLEIEDLNKVQVTAIKETKLKKIAALKIRGYNIFRADRPSRGGGGLVFFIRDVKYQSIDFSIN</sequence>
<dbReference type="Gene3D" id="3.60.10.10">
    <property type="entry name" value="Endonuclease/exonuclease/phosphatase"/>
    <property type="match status" value="1"/>
</dbReference>
<dbReference type="SUPFAM" id="SSF56219">
    <property type="entry name" value="DNase I-like"/>
    <property type="match status" value="1"/>
</dbReference>
<keyword evidence="2" id="KW-1185">Reference proteome</keyword>